<feature type="domain" description="DUF305" evidence="2">
    <location>
        <begin position="42"/>
        <end position="176"/>
    </location>
</feature>
<dbReference type="Pfam" id="PF03713">
    <property type="entry name" value="DUF305"/>
    <property type="match status" value="1"/>
</dbReference>
<name>A9WHD2_CHLAA</name>
<dbReference type="PROSITE" id="PS51257">
    <property type="entry name" value="PROKAR_LIPOPROTEIN"/>
    <property type="match status" value="1"/>
</dbReference>
<evidence type="ECO:0000313" key="4">
    <source>
        <dbReference type="Proteomes" id="UP000002008"/>
    </source>
</evidence>
<evidence type="ECO:0000256" key="1">
    <source>
        <dbReference type="SAM" id="SignalP"/>
    </source>
</evidence>
<dbReference type="EnsemblBacteria" id="ABY35644">
    <property type="protein sequence ID" value="ABY35644"/>
    <property type="gene ID" value="Caur_2435"/>
</dbReference>
<protein>
    <recommendedName>
        <fullName evidence="2">DUF305 domain-containing protein</fullName>
    </recommendedName>
</protein>
<dbReference type="PATRIC" id="fig|324602.8.peg.2750"/>
<dbReference type="KEGG" id="cau:Caur_2435"/>
<sequence>MQRLFVFLLVILAACSQSTPATPMSGMDHSTMPMAHGNEPYDALFIDSMIVHHEGAVTMARQALQESQRAEIRQLAEAIIATQEAEIAQMKAWRQEWYPDLPPTAGMAMEMGPMTVAEGDAPFDQRFIEAMIPHHEGAIAMARDALEKAEHAEIKALAEAIISAQEAEIAQMREWLRTWFGK</sequence>
<reference evidence="4" key="1">
    <citation type="journal article" date="2011" name="BMC Genomics">
        <title>Complete genome sequence of the filamentous anoxygenic phototrophic bacterium Chloroflexus aurantiacus.</title>
        <authorList>
            <person name="Tang K.H."/>
            <person name="Barry K."/>
            <person name="Chertkov O."/>
            <person name="Dalin E."/>
            <person name="Han C.S."/>
            <person name="Hauser L.J."/>
            <person name="Honchak B.M."/>
            <person name="Karbach L.E."/>
            <person name="Land M.L."/>
            <person name="Lapidus A."/>
            <person name="Larimer F.W."/>
            <person name="Mikhailova N."/>
            <person name="Pitluck S."/>
            <person name="Pierson B.K."/>
            <person name="Blankenship R.E."/>
        </authorList>
    </citation>
    <scope>NUCLEOTIDE SEQUENCE [LARGE SCALE GENOMIC DNA]</scope>
    <source>
        <strain evidence="4">ATCC 29366 / DSM 635 / J-10-fl</strain>
    </source>
</reference>
<dbReference type="STRING" id="324602.Caur_2435"/>
<dbReference type="PANTHER" id="PTHR36933:SF1">
    <property type="entry name" value="SLL0788 PROTEIN"/>
    <property type="match status" value="1"/>
</dbReference>
<dbReference type="HOGENOM" id="CLU_074343_2_0_0"/>
<organism evidence="3 4">
    <name type="scientific">Chloroflexus aurantiacus (strain ATCC 29366 / DSM 635 / J-10-fl)</name>
    <dbReference type="NCBI Taxonomy" id="324602"/>
    <lineage>
        <taxon>Bacteria</taxon>
        <taxon>Bacillati</taxon>
        <taxon>Chloroflexota</taxon>
        <taxon>Chloroflexia</taxon>
        <taxon>Chloroflexales</taxon>
        <taxon>Chloroflexineae</taxon>
        <taxon>Chloroflexaceae</taxon>
        <taxon>Chloroflexus</taxon>
    </lineage>
</organism>
<dbReference type="Proteomes" id="UP000002008">
    <property type="component" value="Chromosome"/>
</dbReference>
<feature type="chain" id="PRO_5002745842" description="DUF305 domain-containing protein" evidence="1">
    <location>
        <begin position="22"/>
        <end position="182"/>
    </location>
</feature>
<dbReference type="eggNOG" id="COG3544">
    <property type="taxonomic scope" value="Bacteria"/>
</dbReference>
<evidence type="ECO:0000313" key="3">
    <source>
        <dbReference type="EMBL" id="ABY35644.1"/>
    </source>
</evidence>
<dbReference type="PANTHER" id="PTHR36933">
    <property type="entry name" value="SLL0788 PROTEIN"/>
    <property type="match status" value="1"/>
</dbReference>
<dbReference type="Gene3D" id="1.20.1260.10">
    <property type="match status" value="2"/>
</dbReference>
<dbReference type="InterPro" id="IPR005183">
    <property type="entry name" value="DUF305_CopM-like"/>
</dbReference>
<dbReference type="AlphaFoldDB" id="A9WHD2"/>
<dbReference type="EMBL" id="CP000909">
    <property type="protein sequence ID" value="ABY35644.1"/>
    <property type="molecule type" value="Genomic_DNA"/>
</dbReference>
<keyword evidence="4" id="KW-1185">Reference proteome</keyword>
<accession>A9WHD2</accession>
<keyword evidence="1" id="KW-0732">Signal</keyword>
<dbReference type="RefSeq" id="WP_012258297.1">
    <property type="nucleotide sequence ID" value="NC_010175.1"/>
</dbReference>
<dbReference type="InterPro" id="IPR012347">
    <property type="entry name" value="Ferritin-like"/>
</dbReference>
<proteinExistence type="predicted"/>
<dbReference type="InParanoid" id="A9WHD2"/>
<gene>
    <name evidence="3" type="ordered locus">Caur_2435</name>
</gene>
<feature type="signal peptide" evidence="1">
    <location>
        <begin position="1"/>
        <end position="21"/>
    </location>
</feature>
<evidence type="ECO:0000259" key="2">
    <source>
        <dbReference type="Pfam" id="PF03713"/>
    </source>
</evidence>